<dbReference type="PANTHER" id="PTHR36503:SF2">
    <property type="entry name" value="BLR2408 PROTEIN"/>
    <property type="match status" value="1"/>
</dbReference>
<protein>
    <recommendedName>
        <fullName evidence="1">VOC domain-containing protein</fullName>
    </recommendedName>
</protein>
<proteinExistence type="predicted"/>
<comment type="caution">
    <text evidence="2">The sequence shown here is derived from an EMBL/GenBank/DDBJ whole genome shotgun (WGS) entry which is preliminary data.</text>
</comment>
<reference evidence="2 3" key="1">
    <citation type="submission" date="2018-03" db="EMBL/GenBank/DDBJ databases">
        <title>Genomic Encyclopedia of Type Strains, Phase III (KMG-III): the genomes of soil and plant-associated and newly described type strains.</title>
        <authorList>
            <person name="Whitman W."/>
        </authorList>
    </citation>
    <scope>NUCLEOTIDE SEQUENCE [LARGE SCALE GENOMIC DNA]</scope>
    <source>
        <strain evidence="2 3">CGMCC 1.12259</strain>
    </source>
</reference>
<keyword evidence="3" id="KW-1185">Reference proteome</keyword>
<dbReference type="OrthoDB" id="9798430at2"/>
<dbReference type="InterPro" id="IPR029068">
    <property type="entry name" value="Glyas_Bleomycin-R_OHBP_Dase"/>
</dbReference>
<dbReference type="RefSeq" id="WP_106532448.1">
    <property type="nucleotide sequence ID" value="NZ_PYAT01000003.1"/>
</dbReference>
<dbReference type="InterPro" id="IPR037523">
    <property type="entry name" value="VOC_core"/>
</dbReference>
<dbReference type="SUPFAM" id="SSF54593">
    <property type="entry name" value="Glyoxalase/Bleomycin resistance protein/Dihydroxybiphenyl dioxygenase"/>
    <property type="match status" value="1"/>
</dbReference>
<dbReference type="PANTHER" id="PTHR36503">
    <property type="entry name" value="BLR2520 PROTEIN"/>
    <property type="match status" value="1"/>
</dbReference>
<evidence type="ECO:0000313" key="2">
    <source>
        <dbReference type="EMBL" id="PSL40936.1"/>
    </source>
</evidence>
<gene>
    <name evidence="2" type="ORF">B0H99_10368</name>
</gene>
<dbReference type="Pfam" id="PF22677">
    <property type="entry name" value="Ble-like_N"/>
    <property type="match status" value="1"/>
</dbReference>
<organism evidence="2 3">
    <name type="scientific">Planomicrobium soli</name>
    <dbReference type="NCBI Taxonomy" id="1176648"/>
    <lineage>
        <taxon>Bacteria</taxon>
        <taxon>Bacillati</taxon>
        <taxon>Bacillota</taxon>
        <taxon>Bacilli</taxon>
        <taxon>Bacillales</taxon>
        <taxon>Caryophanaceae</taxon>
        <taxon>Planomicrobium</taxon>
    </lineage>
</organism>
<evidence type="ECO:0000313" key="3">
    <source>
        <dbReference type="Proteomes" id="UP000242682"/>
    </source>
</evidence>
<evidence type="ECO:0000259" key="1">
    <source>
        <dbReference type="PROSITE" id="PS51819"/>
    </source>
</evidence>
<name>A0A2P8H3Y9_9BACL</name>
<dbReference type="Gene3D" id="3.10.180.10">
    <property type="entry name" value="2,3-Dihydroxybiphenyl 1,2-Dioxygenase, domain 1"/>
    <property type="match status" value="1"/>
</dbReference>
<dbReference type="EMBL" id="PYAT01000003">
    <property type="protein sequence ID" value="PSL40936.1"/>
    <property type="molecule type" value="Genomic_DNA"/>
</dbReference>
<dbReference type="PROSITE" id="PS51819">
    <property type="entry name" value="VOC"/>
    <property type="match status" value="1"/>
</dbReference>
<dbReference type="Proteomes" id="UP000242682">
    <property type="component" value="Unassembled WGS sequence"/>
</dbReference>
<accession>A0A2P8H3Y9</accession>
<feature type="domain" description="VOC" evidence="1">
    <location>
        <begin position="3"/>
        <end position="129"/>
    </location>
</feature>
<dbReference type="InterPro" id="IPR053863">
    <property type="entry name" value="Glyoxy/Ble-like_N"/>
</dbReference>
<dbReference type="AlphaFoldDB" id="A0A2P8H3Y9"/>
<sequence>MAKECWINLPVKDLQKSKNFFKTLGFTVNERFSDSEEMAGVVVGDHNVMVMLFPEEAFRAFTGIAVTDTSSSSEVILSISADSQEEVQEFIQKVEAAGGTVFSEPGERNGFYGAGFCDVDGHRWNLLIM</sequence>